<gene>
    <name evidence="8" type="ORF">BKP45_10610</name>
    <name evidence="7" type="ORF">BKP45_16325</name>
</gene>
<dbReference type="InterPro" id="IPR000092">
    <property type="entry name" value="Polyprenyl_synt"/>
</dbReference>
<dbReference type="Proteomes" id="UP000180057">
    <property type="component" value="Unassembled WGS sequence"/>
</dbReference>
<evidence type="ECO:0000256" key="3">
    <source>
        <dbReference type="ARBA" id="ARBA00022679"/>
    </source>
</evidence>
<dbReference type="AlphaFoldDB" id="A0A1S2M4I0"/>
<accession>A0A1S2M4I0</accession>
<proteinExistence type="inferred from homology"/>
<evidence type="ECO:0000256" key="6">
    <source>
        <dbReference type="RuleBase" id="RU004466"/>
    </source>
</evidence>
<evidence type="ECO:0000256" key="2">
    <source>
        <dbReference type="ARBA" id="ARBA00006706"/>
    </source>
</evidence>
<comment type="caution">
    <text evidence="8">The sequence shown here is derived from an EMBL/GenBank/DDBJ whole genome shotgun (WGS) entry which is preliminary data.</text>
</comment>
<dbReference type="OrthoDB" id="1792811at2"/>
<evidence type="ECO:0000256" key="4">
    <source>
        <dbReference type="ARBA" id="ARBA00022723"/>
    </source>
</evidence>
<dbReference type="GO" id="GO:0046872">
    <property type="term" value="F:metal ion binding"/>
    <property type="evidence" value="ECO:0007669"/>
    <property type="project" value="UniProtKB-KW"/>
</dbReference>
<dbReference type="InterPro" id="IPR033965">
    <property type="entry name" value="ComQ"/>
</dbReference>
<keyword evidence="3 6" id="KW-0808">Transferase</keyword>
<comment type="cofactor">
    <cofactor evidence="1">
        <name>Mg(2+)</name>
        <dbReference type="ChEBI" id="CHEBI:18420"/>
    </cofactor>
</comment>
<dbReference type="Gene3D" id="1.10.600.10">
    <property type="entry name" value="Farnesyl Diphosphate Synthase"/>
    <property type="match status" value="1"/>
</dbReference>
<dbReference type="CDD" id="cd00867">
    <property type="entry name" value="Trans_IPPS"/>
    <property type="match status" value="1"/>
</dbReference>
<evidence type="ECO:0000313" key="7">
    <source>
        <dbReference type="EMBL" id="OIJ18045.1"/>
    </source>
</evidence>
<reference evidence="8 9" key="1">
    <citation type="submission" date="2016-10" db="EMBL/GenBank/DDBJ databases">
        <title>Draft genome sequences of four alkaliphilic bacteria belonging to the Anaerobacillus genus.</title>
        <authorList>
            <person name="Bassil N.M."/>
            <person name="Lloyd J.R."/>
        </authorList>
    </citation>
    <scope>NUCLEOTIDE SEQUENCE [LARGE SCALE GENOMIC DNA]</scope>
    <source>
        <strain evidence="8 9">DSM 22531</strain>
    </source>
</reference>
<comment type="similarity">
    <text evidence="2 6">Belongs to the FPP/GGPP synthase family.</text>
</comment>
<dbReference type="SUPFAM" id="SSF48576">
    <property type="entry name" value="Terpenoid synthases"/>
    <property type="match status" value="1"/>
</dbReference>
<dbReference type="SFLD" id="SFLDS00005">
    <property type="entry name" value="Isoprenoid_Synthase_Type_I"/>
    <property type="match status" value="1"/>
</dbReference>
<keyword evidence="5" id="KW-0460">Magnesium</keyword>
<evidence type="ECO:0008006" key="10">
    <source>
        <dbReference type="Google" id="ProtNLM"/>
    </source>
</evidence>
<evidence type="ECO:0000313" key="9">
    <source>
        <dbReference type="Proteomes" id="UP000180057"/>
    </source>
</evidence>
<keyword evidence="9" id="KW-1185">Reference proteome</keyword>
<evidence type="ECO:0000256" key="1">
    <source>
        <dbReference type="ARBA" id="ARBA00001946"/>
    </source>
</evidence>
<keyword evidence="4" id="KW-0479">Metal-binding</keyword>
<dbReference type="RefSeq" id="WP_071389663.1">
    <property type="nucleotide sequence ID" value="NZ_MLQS01000017.1"/>
</dbReference>
<dbReference type="InterPro" id="IPR008949">
    <property type="entry name" value="Isoprenoid_synthase_dom_sf"/>
</dbReference>
<dbReference type="EMBL" id="MLQS01000030">
    <property type="protein sequence ID" value="OIJ18045.1"/>
    <property type="molecule type" value="Genomic_DNA"/>
</dbReference>
<evidence type="ECO:0000256" key="5">
    <source>
        <dbReference type="ARBA" id="ARBA00022842"/>
    </source>
</evidence>
<dbReference type="SFLD" id="SFLDG01211">
    <property type="entry name" value="Competence_Regulatory_Protein"/>
    <property type="match status" value="1"/>
</dbReference>
<dbReference type="GO" id="GO:0004659">
    <property type="term" value="F:prenyltransferase activity"/>
    <property type="evidence" value="ECO:0007669"/>
    <property type="project" value="InterPro"/>
</dbReference>
<protein>
    <recommendedName>
        <fullName evidence="10">Polyprenyl synthetase</fullName>
    </recommendedName>
</protein>
<dbReference type="PANTHER" id="PTHR12001:SF69">
    <property type="entry name" value="ALL TRANS-POLYPRENYL-DIPHOSPHATE SYNTHASE PDSS1"/>
    <property type="match status" value="1"/>
</dbReference>
<organism evidence="8 9">
    <name type="scientific">Anaerobacillus alkalidiazotrophicus</name>
    <dbReference type="NCBI Taxonomy" id="472963"/>
    <lineage>
        <taxon>Bacteria</taxon>
        <taxon>Bacillati</taxon>
        <taxon>Bacillota</taxon>
        <taxon>Bacilli</taxon>
        <taxon>Bacillales</taxon>
        <taxon>Bacillaceae</taxon>
        <taxon>Anaerobacillus</taxon>
    </lineage>
</organism>
<dbReference type="STRING" id="472963.BKP45_10610"/>
<dbReference type="EMBL" id="MLQS01000017">
    <property type="protein sequence ID" value="OIJ19524.1"/>
    <property type="molecule type" value="Genomic_DNA"/>
</dbReference>
<dbReference type="GO" id="GO:0008299">
    <property type="term" value="P:isoprenoid biosynthetic process"/>
    <property type="evidence" value="ECO:0007669"/>
    <property type="project" value="InterPro"/>
</dbReference>
<dbReference type="Pfam" id="PF00348">
    <property type="entry name" value="polyprenyl_synt"/>
    <property type="match status" value="1"/>
</dbReference>
<name>A0A1S2M4I0_9BACI</name>
<dbReference type="PANTHER" id="PTHR12001">
    <property type="entry name" value="GERANYLGERANYL PYROPHOSPHATE SYNTHASE"/>
    <property type="match status" value="1"/>
</dbReference>
<sequence length="297" mass="34073">MKAYIKEKMDRLIIDTFINDDIQTIVLEFVHDQTISRDLFFGELTILHYEMFNGKNIDIYSAAAAVEILILAADILDDLQDIDNHSAPWQKYESSIVLNITTGLLLLSKKILDDLNCSNRNLLDNIYYSTIFQAITGQHMDLHNSINSEKQYLALIEKKSGSLTALACLVGAVLANSSALEEVRSYSKKIGMIAQINNDIKSIYNFDKKSDIFLKKKTLPILYMLSLRDNIVSEYYTSKKTYQELLMIKEEVIKQMCDRGAFHYASVFIELNKQEALAIIRSLNISNFYEKKLELYT</sequence>
<evidence type="ECO:0000313" key="8">
    <source>
        <dbReference type="EMBL" id="OIJ19524.1"/>
    </source>
</evidence>